<evidence type="ECO:0000313" key="7">
    <source>
        <dbReference type="Proteomes" id="UP000694568"/>
    </source>
</evidence>
<name>A0A8D0CNG5_SANLU</name>
<dbReference type="InterPro" id="IPR059017">
    <property type="entry name" value="PMEL_NMB_N"/>
</dbReference>
<dbReference type="Pfam" id="PF00801">
    <property type="entry name" value="PKD"/>
    <property type="match status" value="1"/>
</dbReference>
<gene>
    <name evidence="6" type="primary">gpnmb</name>
</gene>
<dbReference type="GO" id="GO:0005886">
    <property type="term" value="C:plasma membrane"/>
    <property type="evidence" value="ECO:0007669"/>
    <property type="project" value="TreeGrafter"/>
</dbReference>
<evidence type="ECO:0000259" key="5">
    <source>
        <dbReference type="PROSITE" id="PS50093"/>
    </source>
</evidence>
<dbReference type="InterPro" id="IPR035986">
    <property type="entry name" value="PKD_dom_sf"/>
</dbReference>
<feature type="domain" description="PKD" evidence="5">
    <location>
        <begin position="267"/>
        <end position="300"/>
    </location>
</feature>
<keyword evidence="2" id="KW-0325">Glycoprotein</keyword>
<keyword evidence="1" id="KW-0732">Signal</keyword>
<dbReference type="InterPro" id="IPR013783">
    <property type="entry name" value="Ig-like_fold"/>
</dbReference>
<proteinExistence type="inferred from homology"/>
<dbReference type="Gene3D" id="2.60.40.10">
    <property type="entry name" value="Immunoglobulins"/>
    <property type="match status" value="1"/>
</dbReference>
<evidence type="ECO:0000256" key="3">
    <source>
        <dbReference type="ARBA" id="ARBA00025776"/>
    </source>
</evidence>
<dbReference type="Proteomes" id="UP000694568">
    <property type="component" value="Unplaced"/>
</dbReference>
<evidence type="ECO:0000313" key="6">
    <source>
        <dbReference type="Ensembl" id="ENSSLUP00000003500.1"/>
    </source>
</evidence>
<keyword evidence="4" id="KW-0812">Transmembrane</keyword>
<organism evidence="6 7">
    <name type="scientific">Sander lucioperca</name>
    <name type="common">Pike-perch</name>
    <name type="synonym">Perca lucioperca</name>
    <dbReference type="NCBI Taxonomy" id="283035"/>
    <lineage>
        <taxon>Eukaryota</taxon>
        <taxon>Metazoa</taxon>
        <taxon>Chordata</taxon>
        <taxon>Craniata</taxon>
        <taxon>Vertebrata</taxon>
        <taxon>Euteleostomi</taxon>
        <taxon>Actinopterygii</taxon>
        <taxon>Neopterygii</taxon>
        <taxon>Teleostei</taxon>
        <taxon>Neoteleostei</taxon>
        <taxon>Acanthomorphata</taxon>
        <taxon>Eupercaria</taxon>
        <taxon>Perciformes</taxon>
        <taxon>Percoidei</taxon>
        <taxon>Percidae</taxon>
        <taxon>Luciopercinae</taxon>
        <taxon>Sander</taxon>
    </lineage>
</organism>
<accession>A0A8D0CNG5</accession>
<dbReference type="GO" id="GO:0007155">
    <property type="term" value="P:cell adhesion"/>
    <property type="evidence" value="ECO:0007669"/>
    <property type="project" value="TreeGrafter"/>
</dbReference>
<keyword evidence="7" id="KW-1185">Reference proteome</keyword>
<keyword evidence="4" id="KW-0472">Membrane</keyword>
<comment type="similarity">
    <text evidence="3">Belongs to the PMEL/NMB family.</text>
</comment>
<dbReference type="CDD" id="cd00146">
    <property type="entry name" value="PKD"/>
    <property type="match status" value="1"/>
</dbReference>
<dbReference type="InterPro" id="IPR000601">
    <property type="entry name" value="PKD_dom"/>
</dbReference>
<evidence type="ECO:0000256" key="4">
    <source>
        <dbReference type="SAM" id="Phobius"/>
    </source>
</evidence>
<sequence>MCFVFSPAYGDMFPHKHAVAGKLPFPIPPIPGWDPDTNPWDDYLYPPLNPKPNELMHHKGKPKVRLTSDSPALNGSCVSFTAKLEYPPCQKEDASGNIVWDEHCEDANGQVRSGYVYTWTSWLDDYGFGKCTDLTKCNVFPDGKPFPQSNDWSRKSYVYVWHAMGQYYETCDGSSSSLTINTTNIPLGAEVMEVMVYKKRERRKYSPLTTDNTVFYVTDKIPVAVKISQKSAVNQSQNVFFRGEDVVFKVQLHDPSGYLKTAAAIDYIWDFRDGNQLVTHREVTTHSYSALGSMSVKLVVEAAFPVECPPTSATPTQMTSTSPPPTGTGHIQMGIKTGFYFPSQSLPSSSSIAMTTGMPTTEPLPPTVANATPESNPTSLSWLRTKRLNSNECYRYAYGTFMGNITIIEPKHALNSHSNSRIVDVSVARVTNTDISFLVKCLGNIPISACTIVSDHTCTQVQTIMCDDVPPSSKCEVHLRRTFPEPGTYCVNITLEDSRSLTLTTTTVTINKSQDTPVSKNSHTAEVVLSSTAVLVAVFAFIAYLVCKRYKVYRPIRRSLVEDACGHAGVGGHMVRLREAFFPSSEESHHLLTERRLL</sequence>
<dbReference type="PROSITE" id="PS50093">
    <property type="entry name" value="PKD"/>
    <property type="match status" value="1"/>
</dbReference>
<feature type="transmembrane region" description="Helical" evidence="4">
    <location>
        <begin position="527"/>
        <end position="547"/>
    </location>
</feature>
<keyword evidence="4" id="KW-1133">Transmembrane helix</keyword>
<evidence type="ECO:0000256" key="1">
    <source>
        <dbReference type="ARBA" id="ARBA00022729"/>
    </source>
</evidence>
<reference evidence="6" key="1">
    <citation type="submission" date="2025-08" db="UniProtKB">
        <authorList>
            <consortium name="Ensembl"/>
        </authorList>
    </citation>
    <scope>IDENTIFICATION</scope>
</reference>
<dbReference type="SUPFAM" id="SSF49299">
    <property type="entry name" value="PKD domain"/>
    <property type="match status" value="1"/>
</dbReference>
<dbReference type="Pfam" id="PF26141">
    <property type="entry name" value="PMEL_NMB_N"/>
    <property type="match status" value="1"/>
</dbReference>
<dbReference type="FunFam" id="2.60.40.10:FF:003012">
    <property type="entry name" value="Glycoprotein (transmembrane) nmb"/>
    <property type="match status" value="1"/>
</dbReference>
<dbReference type="InterPro" id="IPR045219">
    <property type="entry name" value="PKAT"/>
</dbReference>
<dbReference type="PANTHER" id="PTHR11861:SF11">
    <property type="entry name" value="TRANSMEMBRANE GLYCOPROTEIN NMB"/>
    <property type="match status" value="1"/>
</dbReference>
<dbReference type="Ensembl" id="ENSSLUT00000003611.1">
    <property type="protein sequence ID" value="ENSSLUP00000003500.1"/>
    <property type="gene ID" value="ENSSLUG00000001528.1"/>
</dbReference>
<dbReference type="InterPro" id="IPR046846">
    <property type="entry name" value="PKAT_KLD"/>
</dbReference>
<dbReference type="GeneTree" id="ENSGT00950000183188"/>
<dbReference type="AlphaFoldDB" id="A0A8D0CNG5"/>
<dbReference type="Pfam" id="PF20433">
    <property type="entry name" value="PKAT_KLD"/>
    <property type="match status" value="1"/>
</dbReference>
<dbReference type="GO" id="GO:0005178">
    <property type="term" value="F:integrin binding"/>
    <property type="evidence" value="ECO:0007669"/>
    <property type="project" value="TreeGrafter"/>
</dbReference>
<protein>
    <submittedName>
        <fullName evidence="6">Glycoprotein nmb</fullName>
    </submittedName>
</protein>
<evidence type="ECO:0000256" key="2">
    <source>
        <dbReference type="ARBA" id="ARBA00023180"/>
    </source>
</evidence>
<reference evidence="6" key="2">
    <citation type="submission" date="2025-09" db="UniProtKB">
        <authorList>
            <consortium name="Ensembl"/>
        </authorList>
    </citation>
    <scope>IDENTIFICATION</scope>
</reference>
<dbReference type="PANTHER" id="PTHR11861">
    <property type="entry name" value="MELANOCYTE PROTEIN PMEL 17-RELATED"/>
    <property type="match status" value="1"/>
</dbReference>